<dbReference type="EMBL" id="SOAX01000002">
    <property type="protein sequence ID" value="TDT43128.1"/>
    <property type="molecule type" value="Genomic_DNA"/>
</dbReference>
<dbReference type="InterPro" id="IPR027417">
    <property type="entry name" value="P-loop_NTPase"/>
</dbReference>
<proteinExistence type="inferred from homology"/>
<dbReference type="InterPro" id="IPR001650">
    <property type="entry name" value="Helicase_C-like"/>
</dbReference>
<dbReference type="Pfam" id="PF00270">
    <property type="entry name" value="DEAD"/>
    <property type="match status" value="1"/>
</dbReference>
<dbReference type="Gene3D" id="3.40.50.300">
    <property type="entry name" value="P-loop containing nucleotide triphosphate hydrolases"/>
    <property type="match status" value="2"/>
</dbReference>
<feature type="domain" description="DEAD-box RNA helicase Q" evidence="15">
    <location>
        <begin position="1"/>
        <end position="29"/>
    </location>
</feature>
<dbReference type="SUPFAM" id="SSF52540">
    <property type="entry name" value="P-loop containing nucleoside triphosphate hydrolases"/>
    <property type="match status" value="1"/>
</dbReference>
<evidence type="ECO:0000259" key="15">
    <source>
        <dbReference type="PROSITE" id="PS51195"/>
    </source>
</evidence>
<evidence type="ECO:0000256" key="10">
    <source>
        <dbReference type="PROSITE-ProRule" id="PRU00552"/>
    </source>
</evidence>
<evidence type="ECO:0000313" key="16">
    <source>
        <dbReference type="EMBL" id="TDT43128.1"/>
    </source>
</evidence>
<keyword evidence="6 11" id="KW-0067">ATP-binding</keyword>
<dbReference type="FunFam" id="3.40.50.300:FF:000108">
    <property type="entry name" value="ATP-dependent RNA helicase RhlE"/>
    <property type="match status" value="1"/>
</dbReference>
<dbReference type="InterPro" id="IPR014014">
    <property type="entry name" value="RNA_helicase_DEAD_Q_motif"/>
</dbReference>
<evidence type="ECO:0000256" key="6">
    <source>
        <dbReference type="ARBA" id="ARBA00022840"/>
    </source>
</evidence>
<evidence type="ECO:0000259" key="13">
    <source>
        <dbReference type="PROSITE" id="PS51192"/>
    </source>
</evidence>
<dbReference type="CDD" id="cd18787">
    <property type="entry name" value="SF2_C_DEAD"/>
    <property type="match status" value="1"/>
</dbReference>
<dbReference type="InterPro" id="IPR000629">
    <property type="entry name" value="RNA-helicase_DEAD-box_CS"/>
</dbReference>
<feature type="region of interest" description="Disordered" evidence="12">
    <location>
        <begin position="366"/>
        <end position="402"/>
    </location>
</feature>
<evidence type="ECO:0000256" key="7">
    <source>
        <dbReference type="ARBA" id="ARBA00038437"/>
    </source>
</evidence>
<comment type="similarity">
    <text evidence="7 11">Belongs to the DEAD box helicase family.</text>
</comment>
<evidence type="ECO:0000256" key="2">
    <source>
        <dbReference type="ARBA" id="ARBA00022490"/>
    </source>
</evidence>
<dbReference type="PROSITE" id="PS51195">
    <property type="entry name" value="Q_MOTIF"/>
    <property type="match status" value="1"/>
</dbReference>
<dbReference type="Proteomes" id="UP000295830">
    <property type="component" value="Unassembled WGS sequence"/>
</dbReference>
<keyword evidence="17" id="KW-1185">Reference proteome</keyword>
<keyword evidence="4 11" id="KW-0378">Hydrolase</keyword>
<dbReference type="PANTHER" id="PTHR47959:SF13">
    <property type="entry name" value="ATP-DEPENDENT RNA HELICASE RHLE"/>
    <property type="match status" value="1"/>
</dbReference>
<evidence type="ECO:0000256" key="8">
    <source>
        <dbReference type="ARBA" id="ARBA00047984"/>
    </source>
</evidence>
<name>A0A4V3ER40_9GAMM</name>
<comment type="catalytic activity">
    <reaction evidence="8">
        <text>ATP + H2O = ADP + phosphate + H(+)</text>
        <dbReference type="Rhea" id="RHEA:13065"/>
        <dbReference type="ChEBI" id="CHEBI:15377"/>
        <dbReference type="ChEBI" id="CHEBI:15378"/>
        <dbReference type="ChEBI" id="CHEBI:30616"/>
        <dbReference type="ChEBI" id="CHEBI:43474"/>
        <dbReference type="ChEBI" id="CHEBI:456216"/>
        <dbReference type="EC" id="3.6.4.13"/>
    </reaction>
</comment>
<dbReference type="PROSITE" id="PS51192">
    <property type="entry name" value="HELICASE_ATP_BIND_1"/>
    <property type="match status" value="1"/>
</dbReference>
<keyword evidence="5 11" id="KW-0347">Helicase</keyword>
<keyword evidence="3 11" id="KW-0547">Nucleotide-binding</keyword>
<evidence type="ECO:0000256" key="5">
    <source>
        <dbReference type="ARBA" id="ARBA00022806"/>
    </source>
</evidence>
<dbReference type="InterPro" id="IPR014001">
    <property type="entry name" value="Helicase_ATP-bd"/>
</dbReference>
<dbReference type="FunFam" id="3.40.50.300:FF:000468">
    <property type="entry name" value="ATP-dependent RNA helicase RhlE"/>
    <property type="match status" value="1"/>
</dbReference>
<dbReference type="GO" id="GO:0042255">
    <property type="term" value="P:ribosome assembly"/>
    <property type="evidence" value="ECO:0007669"/>
    <property type="project" value="UniProtKB-ARBA"/>
</dbReference>
<dbReference type="AlphaFoldDB" id="A0A4V3ER40"/>
<evidence type="ECO:0000256" key="3">
    <source>
        <dbReference type="ARBA" id="ARBA00022741"/>
    </source>
</evidence>
<dbReference type="SMART" id="SM00487">
    <property type="entry name" value="DEXDc"/>
    <property type="match status" value="1"/>
</dbReference>
<dbReference type="InterPro" id="IPR044742">
    <property type="entry name" value="DEAD/DEAH_RhlB"/>
</dbReference>
<protein>
    <recommendedName>
        <fullName evidence="9">DEAD-box ATP-dependent RNA helicase RhpA</fullName>
        <ecNumber evidence="1">3.6.4.13</ecNumber>
    </recommendedName>
</protein>
<keyword evidence="2" id="KW-0963">Cytoplasm</keyword>
<gene>
    <name evidence="16" type="ORF">DES49_0938</name>
</gene>
<dbReference type="RefSeq" id="WP_133735218.1">
    <property type="nucleotide sequence ID" value="NZ_SOAX01000002.1"/>
</dbReference>
<evidence type="ECO:0000313" key="17">
    <source>
        <dbReference type="Proteomes" id="UP000295830"/>
    </source>
</evidence>
<evidence type="ECO:0000256" key="1">
    <source>
        <dbReference type="ARBA" id="ARBA00012552"/>
    </source>
</evidence>
<accession>A0A4V3ER40</accession>
<dbReference type="GO" id="GO:0009266">
    <property type="term" value="P:response to temperature stimulus"/>
    <property type="evidence" value="ECO:0007669"/>
    <property type="project" value="UniProtKB-ARBA"/>
</dbReference>
<feature type="compositionally biased region" description="Low complexity" evidence="12">
    <location>
        <begin position="376"/>
        <end position="385"/>
    </location>
</feature>
<dbReference type="GO" id="GO:0003724">
    <property type="term" value="F:RNA helicase activity"/>
    <property type="evidence" value="ECO:0007669"/>
    <property type="project" value="UniProtKB-EC"/>
</dbReference>
<evidence type="ECO:0000259" key="14">
    <source>
        <dbReference type="PROSITE" id="PS51194"/>
    </source>
</evidence>
<organism evidence="16 17">
    <name type="scientific">Halospina denitrificans</name>
    <dbReference type="NCBI Taxonomy" id="332522"/>
    <lineage>
        <taxon>Bacteria</taxon>
        <taxon>Pseudomonadati</taxon>
        <taxon>Pseudomonadota</taxon>
        <taxon>Gammaproteobacteria</taxon>
        <taxon>Halospina</taxon>
    </lineage>
</organism>
<comment type="caution">
    <text evidence="16">The sequence shown here is derived from an EMBL/GenBank/DDBJ whole genome shotgun (WGS) entry which is preliminary data.</text>
</comment>
<dbReference type="InterPro" id="IPR011545">
    <property type="entry name" value="DEAD/DEAH_box_helicase_dom"/>
</dbReference>
<dbReference type="InterPro" id="IPR050079">
    <property type="entry name" value="DEAD_box_RNA_helicase"/>
</dbReference>
<dbReference type="OrthoDB" id="9805696at2"/>
<dbReference type="GO" id="GO:0005829">
    <property type="term" value="C:cytosol"/>
    <property type="evidence" value="ECO:0007669"/>
    <property type="project" value="TreeGrafter"/>
</dbReference>
<dbReference type="GO" id="GO:0003676">
    <property type="term" value="F:nucleic acid binding"/>
    <property type="evidence" value="ECO:0007669"/>
    <property type="project" value="InterPro"/>
</dbReference>
<evidence type="ECO:0000256" key="4">
    <source>
        <dbReference type="ARBA" id="ARBA00022801"/>
    </source>
</evidence>
<dbReference type="EC" id="3.6.4.13" evidence="1"/>
<dbReference type="GO" id="GO:0016787">
    <property type="term" value="F:hydrolase activity"/>
    <property type="evidence" value="ECO:0007669"/>
    <property type="project" value="UniProtKB-KW"/>
</dbReference>
<dbReference type="PROSITE" id="PS51194">
    <property type="entry name" value="HELICASE_CTER"/>
    <property type="match status" value="1"/>
</dbReference>
<dbReference type="PANTHER" id="PTHR47959">
    <property type="entry name" value="ATP-DEPENDENT RNA HELICASE RHLE-RELATED"/>
    <property type="match status" value="1"/>
</dbReference>
<feature type="short sequence motif" description="Q motif" evidence="10">
    <location>
        <begin position="1"/>
        <end position="29"/>
    </location>
</feature>
<dbReference type="Pfam" id="PF00271">
    <property type="entry name" value="Helicase_C"/>
    <property type="match status" value="1"/>
</dbReference>
<dbReference type="GO" id="GO:0005524">
    <property type="term" value="F:ATP binding"/>
    <property type="evidence" value="ECO:0007669"/>
    <property type="project" value="UniProtKB-KW"/>
</dbReference>
<evidence type="ECO:0000256" key="9">
    <source>
        <dbReference type="ARBA" id="ARBA00074363"/>
    </source>
</evidence>
<dbReference type="PROSITE" id="PS00039">
    <property type="entry name" value="DEAD_ATP_HELICASE"/>
    <property type="match status" value="1"/>
</dbReference>
<feature type="domain" description="Helicase ATP-binding" evidence="13">
    <location>
        <begin position="32"/>
        <end position="206"/>
    </location>
</feature>
<evidence type="ECO:0000256" key="12">
    <source>
        <dbReference type="SAM" id="MobiDB-lite"/>
    </source>
</evidence>
<evidence type="ECO:0000256" key="11">
    <source>
        <dbReference type="RuleBase" id="RU000492"/>
    </source>
</evidence>
<feature type="domain" description="Helicase C-terminal" evidence="14">
    <location>
        <begin position="232"/>
        <end position="382"/>
    </location>
</feature>
<dbReference type="CDD" id="cd00268">
    <property type="entry name" value="DEADc"/>
    <property type="match status" value="1"/>
</dbReference>
<reference evidence="16 17" key="1">
    <citation type="submission" date="2019-03" db="EMBL/GenBank/DDBJ databases">
        <title>Genomic Encyclopedia of Type Strains, Phase IV (KMG-IV): sequencing the most valuable type-strain genomes for metagenomic binning, comparative biology and taxonomic classification.</title>
        <authorList>
            <person name="Goeker M."/>
        </authorList>
    </citation>
    <scope>NUCLEOTIDE SEQUENCE [LARGE SCALE GENOMIC DNA]</scope>
    <source>
        <strain evidence="16 17">DSM 15505</strain>
    </source>
</reference>
<dbReference type="SMART" id="SM00490">
    <property type="entry name" value="HELICc"/>
    <property type="match status" value="1"/>
</dbReference>
<sequence length="402" mass="43860">MSFDSLGLSAELLRSIKDQGYTKATSIQEKAIPAALQGKDLMASAQTGTGKTAAFTLPMLQKIAAQADGGRRHIKALVLAPTRELAAQVEDSVRTYGRHLKLRSLSVCGGAGIGPQIRQMNSGVDILVATPGRLMDHMERGTVDLSGVETLILDEADRMLDMGFFPAIEKIVKTLPKSRQTLLFSATFSAPIQKLARNFMNSPELIETAARNSAGEQIDQSAYMVDSNRKRELLTHLIGTENWGQVLVFTRTKRGADQLAKQLEQDGIRSTAIHGDKSQGARTKALKQFKQNSVRALIATDVAARGIDIDRLDYVVNYDMPDNPDDYVHRIGRTGRGGEQGSAISLVSGHEKGQFASIRKVVKKEIPSSTVQGFEPQQRPRQGPRPGNGNGNRQGGRRSFQR</sequence>